<dbReference type="GO" id="GO:0005524">
    <property type="term" value="F:ATP binding"/>
    <property type="evidence" value="ECO:0007669"/>
    <property type="project" value="UniProtKB-KW"/>
</dbReference>
<evidence type="ECO:0000313" key="4">
    <source>
        <dbReference type="Proteomes" id="UP001241110"/>
    </source>
</evidence>
<dbReference type="GO" id="GO:0051301">
    <property type="term" value="P:cell division"/>
    <property type="evidence" value="ECO:0007669"/>
    <property type="project" value="UniProtKB-KW"/>
</dbReference>
<dbReference type="GO" id="GO:0009252">
    <property type="term" value="P:peptidoglycan biosynthetic process"/>
    <property type="evidence" value="ECO:0007669"/>
    <property type="project" value="UniProtKB-KW"/>
</dbReference>
<gene>
    <name evidence="3" type="ORF">QNI16_21760</name>
</gene>
<dbReference type="InterPro" id="IPR000713">
    <property type="entry name" value="Mur_ligase_N"/>
</dbReference>
<dbReference type="InterPro" id="IPR050061">
    <property type="entry name" value="MurCDEF_pg_biosynth"/>
</dbReference>
<dbReference type="Gene3D" id="3.40.50.720">
    <property type="entry name" value="NAD(P)-binding Rossmann-like Domain"/>
    <property type="match status" value="1"/>
</dbReference>
<feature type="domain" description="Mur ligase N-terminal catalytic" evidence="1">
    <location>
        <begin position="7"/>
        <end position="104"/>
    </location>
</feature>
<dbReference type="SUPFAM" id="SSF53244">
    <property type="entry name" value="MurD-like peptide ligases, peptide-binding domain"/>
    <property type="match status" value="1"/>
</dbReference>
<dbReference type="Pfam" id="PF01225">
    <property type="entry name" value="Mur_ligase"/>
    <property type="match status" value="1"/>
</dbReference>
<dbReference type="InterPro" id="IPR036615">
    <property type="entry name" value="Mur_ligase_C_dom_sf"/>
</dbReference>
<feature type="domain" description="Mur ligase central" evidence="2">
    <location>
        <begin position="114"/>
        <end position="287"/>
    </location>
</feature>
<dbReference type="AlphaFoldDB" id="A0AAE3UAW4"/>
<dbReference type="SUPFAM" id="SSF53623">
    <property type="entry name" value="MurD-like peptide ligases, catalytic domain"/>
    <property type="match status" value="1"/>
</dbReference>
<dbReference type="Pfam" id="PF08245">
    <property type="entry name" value="Mur_ligase_M"/>
    <property type="match status" value="1"/>
</dbReference>
<protein>
    <submittedName>
        <fullName evidence="3">Mur ligase domain-containing protein</fullName>
    </submittedName>
</protein>
<comment type="caution">
    <text evidence="3">The sequence shown here is derived from an EMBL/GenBank/DDBJ whole genome shotgun (WGS) entry which is preliminary data.</text>
</comment>
<dbReference type="Gene3D" id="3.40.1190.10">
    <property type="entry name" value="Mur-like, catalytic domain"/>
    <property type="match status" value="1"/>
</dbReference>
<reference evidence="3" key="1">
    <citation type="submission" date="2023-05" db="EMBL/GenBank/DDBJ databases">
        <authorList>
            <person name="Zhang X."/>
        </authorList>
    </citation>
    <scope>NUCLEOTIDE SEQUENCE</scope>
    <source>
        <strain evidence="3">YF14B1</strain>
    </source>
</reference>
<keyword evidence="3" id="KW-0436">Ligase</keyword>
<dbReference type="Proteomes" id="UP001241110">
    <property type="component" value="Unassembled WGS sequence"/>
</dbReference>
<dbReference type="EMBL" id="JASJOS010000010">
    <property type="protein sequence ID" value="MDJ1483139.1"/>
    <property type="molecule type" value="Genomic_DNA"/>
</dbReference>
<dbReference type="PANTHER" id="PTHR43445:SF5">
    <property type="entry name" value="UDP-N-ACETYLMURAMATE--L-ALANYL-GAMMA-D-GLUTAMYL-MESO-2,6-DIAMINOHEPTANDIOATE LIGASE"/>
    <property type="match status" value="1"/>
</dbReference>
<accession>A0AAE3UAW4</accession>
<evidence type="ECO:0000259" key="1">
    <source>
        <dbReference type="Pfam" id="PF01225"/>
    </source>
</evidence>
<dbReference type="SUPFAM" id="SSF51984">
    <property type="entry name" value="MurCD N-terminal domain"/>
    <property type="match status" value="1"/>
</dbReference>
<evidence type="ECO:0000259" key="2">
    <source>
        <dbReference type="Pfam" id="PF08245"/>
    </source>
</evidence>
<dbReference type="GO" id="GO:0008360">
    <property type="term" value="P:regulation of cell shape"/>
    <property type="evidence" value="ECO:0007669"/>
    <property type="project" value="UniProtKB-KW"/>
</dbReference>
<evidence type="ECO:0000313" key="3">
    <source>
        <dbReference type="EMBL" id="MDJ1483139.1"/>
    </source>
</evidence>
<dbReference type="GO" id="GO:0071555">
    <property type="term" value="P:cell wall organization"/>
    <property type="evidence" value="ECO:0007669"/>
    <property type="project" value="UniProtKB-KW"/>
</dbReference>
<dbReference type="RefSeq" id="WP_313982735.1">
    <property type="nucleotide sequence ID" value="NZ_JASJOS010000010.1"/>
</dbReference>
<dbReference type="Gene3D" id="3.90.190.20">
    <property type="entry name" value="Mur ligase, C-terminal domain"/>
    <property type="match status" value="1"/>
</dbReference>
<name>A0AAE3UAW4_9BACT</name>
<organism evidence="3 4">
    <name type="scientific">Xanthocytophaga flava</name>
    <dbReference type="NCBI Taxonomy" id="3048013"/>
    <lineage>
        <taxon>Bacteria</taxon>
        <taxon>Pseudomonadati</taxon>
        <taxon>Bacteroidota</taxon>
        <taxon>Cytophagia</taxon>
        <taxon>Cytophagales</taxon>
        <taxon>Rhodocytophagaceae</taxon>
        <taxon>Xanthocytophaga</taxon>
    </lineage>
</organism>
<dbReference type="InterPro" id="IPR036565">
    <property type="entry name" value="Mur-like_cat_sf"/>
</dbReference>
<sequence>MKDKLQNIHFISIGGAAMHNLAIALHLKGITVTGSDDEILDPSRSRLQRHGLLPEKEGWYPEKIHSGIDAVILGMHAREDNPELKKAQELGLPVYSYPEFVYEHSVNKQRIVIVGSHGKTTITSLILHVLKHLNRKFDYLVGAQIEGFETMVQLTDDAPIIVIEGDEYFASPIHRKPKFLYYQHHIGLMSGIAWDHINVYPDFDEYVKQFELFAESTPKAGSLIFDKNDDLVTVICRKEREDVARQEYDTHPHRIKDGKTYLLTSDNEEIPVSIFGEHNMRNISGAKTVLERIGIEEAEFYRAVSSFKGAARRLEIVGSNATTTFFRDFAHAPSKLEATTQAVKAQFPKRKLVACMELHTFSSLNKTFLKEYKDTFNMADVAVAYYNPHTVEHKRLEPLSEKDIKIAFNRPDLQVFTNSEALKEFLLKQSWQDTNLLMMSSGNYNGLDMKNLSEHIL</sequence>
<dbReference type="InterPro" id="IPR013221">
    <property type="entry name" value="Mur_ligase_cen"/>
</dbReference>
<dbReference type="GO" id="GO:0016881">
    <property type="term" value="F:acid-amino acid ligase activity"/>
    <property type="evidence" value="ECO:0007669"/>
    <property type="project" value="InterPro"/>
</dbReference>
<proteinExistence type="predicted"/>
<dbReference type="PANTHER" id="PTHR43445">
    <property type="entry name" value="UDP-N-ACETYLMURAMATE--L-ALANINE LIGASE-RELATED"/>
    <property type="match status" value="1"/>
</dbReference>